<dbReference type="EMBL" id="AMQN01019705">
    <property type="status" value="NOT_ANNOTATED_CDS"/>
    <property type="molecule type" value="Genomic_DNA"/>
</dbReference>
<sequence>MESTPYARDKQSGIYGQAWTNPPHVAQSTCLVVHQEEITRLRDEAVAIQMNQPIEDSEKREQEALKLKKEQEDKMTEMMAKSMQMSEFIQEEFLIQETAHQEEINVLREKTMQAENKAKKVLRHVDNLNLTMVEQQEQIKRTLKDAMDSELVCPICCEYFVQATSLNCSHTFCSACIETWLRQNRGCPQFRQIVTSRVRSLALDNHIDRLVDAASQEEKEARTQLKQERNNGGQRMTVGGTSLLSCGAVWLLGCLQALSVWLT</sequence>
<dbReference type="AlphaFoldDB" id="R7V070"/>
<evidence type="ECO:0000313" key="11">
    <source>
        <dbReference type="EnsemblMetazoa" id="CapteP208517"/>
    </source>
</evidence>
<evidence type="ECO:0000259" key="9">
    <source>
        <dbReference type="PROSITE" id="PS50089"/>
    </source>
</evidence>
<dbReference type="GO" id="GO:0070936">
    <property type="term" value="P:protein K48-linked ubiquitination"/>
    <property type="evidence" value="ECO:0007669"/>
    <property type="project" value="TreeGrafter"/>
</dbReference>
<evidence type="ECO:0000256" key="6">
    <source>
        <dbReference type="PROSITE-ProRule" id="PRU00175"/>
    </source>
</evidence>
<dbReference type="GO" id="GO:0005634">
    <property type="term" value="C:nucleus"/>
    <property type="evidence" value="ECO:0007669"/>
    <property type="project" value="TreeGrafter"/>
</dbReference>
<organism evidence="10">
    <name type="scientific">Capitella teleta</name>
    <name type="common">Polychaete worm</name>
    <dbReference type="NCBI Taxonomy" id="283909"/>
    <lineage>
        <taxon>Eukaryota</taxon>
        <taxon>Metazoa</taxon>
        <taxon>Spiralia</taxon>
        <taxon>Lophotrochozoa</taxon>
        <taxon>Annelida</taxon>
        <taxon>Polychaeta</taxon>
        <taxon>Sedentaria</taxon>
        <taxon>Scolecida</taxon>
        <taxon>Capitellidae</taxon>
        <taxon>Capitella</taxon>
    </lineage>
</organism>
<dbReference type="SUPFAM" id="SSF57850">
    <property type="entry name" value="RING/U-box"/>
    <property type="match status" value="1"/>
</dbReference>
<dbReference type="InterPro" id="IPR013083">
    <property type="entry name" value="Znf_RING/FYVE/PHD"/>
</dbReference>
<dbReference type="PROSITE" id="PS50089">
    <property type="entry name" value="ZF_RING_2"/>
    <property type="match status" value="1"/>
</dbReference>
<dbReference type="GO" id="GO:0061630">
    <property type="term" value="F:ubiquitin protein ligase activity"/>
    <property type="evidence" value="ECO:0007669"/>
    <property type="project" value="TreeGrafter"/>
</dbReference>
<feature type="coiled-coil region" evidence="7">
    <location>
        <begin position="54"/>
        <end position="145"/>
    </location>
</feature>
<dbReference type="InterPro" id="IPR001841">
    <property type="entry name" value="Znf_RING"/>
</dbReference>
<evidence type="ECO:0000256" key="3">
    <source>
        <dbReference type="ARBA" id="ARBA00022771"/>
    </source>
</evidence>
<keyword evidence="7" id="KW-0175">Coiled coil</keyword>
<feature type="domain" description="RING-type" evidence="9">
    <location>
        <begin position="153"/>
        <end position="191"/>
    </location>
</feature>
<evidence type="ECO:0000256" key="2">
    <source>
        <dbReference type="ARBA" id="ARBA00022723"/>
    </source>
</evidence>
<keyword evidence="2" id="KW-0479">Metal-binding</keyword>
<dbReference type="GO" id="GO:0042393">
    <property type="term" value="F:histone binding"/>
    <property type="evidence" value="ECO:0007669"/>
    <property type="project" value="TreeGrafter"/>
</dbReference>
<dbReference type="GO" id="GO:0006511">
    <property type="term" value="P:ubiquitin-dependent protein catabolic process"/>
    <property type="evidence" value="ECO:0007669"/>
    <property type="project" value="TreeGrafter"/>
</dbReference>
<dbReference type="PROSITE" id="PS00518">
    <property type="entry name" value="ZF_RING_1"/>
    <property type="match status" value="1"/>
</dbReference>
<keyword evidence="12" id="KW-1185">Reference proteome</keyword>
<dbReference type="GO" id="GO:0035861">
    <property type="term" value="C:site of double-strand break"/>
    <property type="evidence" value="ECO:0007669"/>
    <property type="project" value="TreeGrafter"/>
</dbReference>
<protein>
    <recommendedName>
        <fullName evidence="9">RING-type domain-containing protein</fullName>
    </recommendedName>
</protein>
<dbReference type="GO" id="GO:0008270">
    <property type="term" value="F:zinc ion binding"/>
    <property type="evidence" value="ECO:0007669"/>
    <property type="project" value="UniProtKB-KW"/>
</dbReference>
<proteinExistence type="predicted"/>
<dbReference type="EnsemblMetazoa" id="CapteT208517">
    <property type="protein sequence ID" value="CapteP208517"/>
    <property type="gene ID" value="CapteG208517"/>
</dbReference>
<dbReference type="EMBL" id="KB296130">
    <property type="protein sequence ID" value="ELU12223.1"/>
    <property type="molecule type" value="Genomic_DNA"/>
</dbReference>
<keyword evidence="8" id="KW-0472">Membrane</keyword>
<keyword evidence="8" id="KW-0812">Transmembrane</keyword>
<dbReference type="Proteomes" id="UP000014760">
    <property type="component" value="Unassembled WGS sequence"/>
</dbReference>
<dbReference type="EMBL" id="AMQN01019706">
    <property type="status" value="NOT_ANNOTATED_CDS"/>
    <property type="molecule type" value="Genomic_DNA"/>
</dbReference>
<keyword evidence="1" id="KW-0808">Transferase</keyword>
<dbReference type="SMART" id="SM00184">
    <property type="entry name" value="RING"/>
    <property type="match status" value="1"/>
</dbReference>
<dbReference type="Pfam" id="PF00097">
    <property type="entry name" value="zf-C3HC4"/>
    <property type="match status" value="1"/>
</dbReference>
<evidence type="ECO:0000313" key="10">
    <source>
        <dbReference type="EMBL" id="ELU12223.1"/>
    </source>
</evidence>
<keyword evidence="8" id="KW-1133">Transmembrane helix</keyword>
<dbReference type="GO" id="GO:0000151">
    <property type="term" value="C:ubiquitin ligase complex"/>
    <property type="evidence" value="ECO:0007669"/>
    <property type="project" value="TreeGrafter"/>
</dbReference>
<reference evidence="12" key="1">
    <citation type="submission" date="2012-12" db="EMBL/GenBank/DDBJ databases">
        <authorList>
            <person name="Hellsten U."/>
            <person name="Grimwood J."/>
            <person name="Chapman J.A."/>
            <person name="Shapiro H."/>
            <person name="Aerts A."/>
            <person name="Otillar R.P."/>
            <person name="Terry A.Y."/>
            <person name="Boore J.L."/>
            <person name="Simakov O."/>
            <person name="Marletaz F."/>
            <person name="Cho S.-J."/>
            <person name="Edsinger-Gonzales E."/>
            <person name="Havlak P."/>
            <person name="Kuo D.-H."/>
            <person name="Larsson T."/>
            <person name="Lv J."/>
            <person name="Arendt D."/>
            <person name="Savage R."/>
            <person name="Osoegawa K."/>
            <person name="de Jong P."/>
            <person name="Lindberg D.R."/>
            <person name="Seaver E.C."/>
            <person name="Weisblat D.A."/>
            <person name="Putnam N.H."/>
            <person name="Grigoriev I.V."/>
            <person name="Rokhsar D.S."/>
        </authorList>
    </citation>
    <scope>NUCLEOTIDE SEQUENCE</scope>
    <source>
        <strain evidence="12">I ESC-2004</strain>
    </source>
</reference>
<dbReference type="Gene3D" id="3.30.40.10">
    <property type="entry name" value="Zinc/RING finger domain, C3HC4 (zinc finger)"/>
    <property type="match status" value="1"/>
</dbReference>
<dbReference type="OrthoDB" id="1630758at2759"/>
<feature type="transmembrane region" description="Helical" evidence="8">
    <location>
        <begin position="236"/>
        <end position="262"/>
    </location>
</feature>
<reference evidence="11" key="3">
    <citation type="submission" date="2015-06" db="UniProtKB">
        <authorList>
            <consortium name="EnsemblMetazoa"/>
        </authorList>
    </citation>
    <scope>IDENTIFICATION</scope>
</reference>
<dbReference type="GO" id="GO:0006302">
    <property type="term" value="P:double-strand break repair"/>
    <property type="evidence" value="ECO:0007669"/>
    <property type="project" value="TreeGrafter"/>
</dbReference>
<evidence type="ECO:0000256" key="1">
    <source>
        <dbReference type="ARBA" id="ARBA00022679"/>
    </source>
</evidence>
<dbReference type="InterPro" id="IPR018957">
    <property type="entry name" value="Znf_C3HC4_RING-type"/>
</dbReference>
<dbReference type="STRING" id="283909.R7V070"/>
<accession>R7V070</accession>
<dbReference type="HOGENOM" id="CLU_1058621_0_0_1"/>
<evidence type="ECO:0000256" key="4">
    <source>
        <dbReference type="ARBA" id="ARBA00022786"/>
    </source>
</evidence>
<keyword evidence="3 6" id="KW-0863">Zinc-finger</keyword>
<dbReference type="InterPro" id="IPR017907">
    <property type="entry name" value="Znf_RING_CS"/>
</dbReference>
<evidence type="ECO:0000313" key="12">
    <source>
        <dbReference type="Proteomes" id="UP000014760"/>
    </source>
</evidence>
<evidence type="ECO:0000256" key="8">
    <source>
        <dbReference type="SAM" id="Phobius"/>
    </source>
</evidence>
<evidence type="ECO:0000256" key="5">
    <source>
        <dbReference type="ARBA" id="ARBA00022833"/>
    </source>
</evidence>
<dbReference type="GO" id="GO:0005829">
    <property type="term" value="C:cytosol"/>
    <property type="evidence" value="ECO:0007669"/>
    <property type="project" value="TreeGrafter"/>
</dbReference>
<name>R7V070_CAPTE</name>
<reference evidence="10 12" key="2">
    <citation type="journal article" date="2013" name="Nature">
        <title>Insights into bilaterian evolution from three spiralian genomes.</title>
        <authorList>
            <person name="Simakov O."/>
            <person name="Marletaz F."/>
            <person name="Cho S.J."/>
            <person name="Edsinger-Gonzales E."/>
            <person name="Havlak P."/>
            <person name="Hellsten U."/>
            <person name="Kuo D.H."/>
            <person name="Larsson T."/>
            <person name="Lv J."/>
            <person name="Arendt D."/>
            <person name="Savage R."/>
            <person name="Osoegawa K."/>
            <person name="de Jong P."/>
            <person name="Grimwood J."/>
            <person name="Chapman J.A."/>
            <person name="Shapiro H."/>
            <person name="Aerts A."/>
            <person name="Otillar R.P."/>
            <person name="Terry A.Y."/>
            <person name="Boore J.L."/>
            <person name="Grigoriev I.V."/>
            <person name="Lindberg D.R."/>
            <person name="Seaver E.C."/>
            <person name="Weisblat D.A."/>
            <person name="Putnam N.H."/>
            <person name="Rokhsar D.S."/>
        </authorList>
    </citation>
    <scope>NUCLEOTIDE SEQUENCE</scope>
    <source>
        <strain evidence="10 12">I ESC-2004</strain>
    </source>
</reference>
<keyword evidence="4" id="KW-0833">Ubl conjugation pathway</keyword>
<keyword evidence="5" id="KW-0862">Zinc</keyword>
<dbReference type="PANTHER" id="PTHR15067:SF4">
    <property type="entry name" value="E3 UBIQUITIN-PROTEIN LIGASE RNF8"/>
    <property type="match status" value="1"/>
</dbReference>
<dbReference type="PANTHER" id="PTHR15067">
    <property type="entry name" value="E3 UBIQUITIN-PROTEIN LIGASE RNF8"/>
    <property type="match status" value="1"/>
</dbReference>
<gene>
    <name evidence="10" type="ORF">CAPTEDRAFT_208517</name>
</gene>
<evidence type="ECO:0000256" key="7">
    <source>
        <dbReference type="SAM" id="Coils"/>
    </source>
</evidence>